<dbReference type="GO" id="GO:0005886">
    <property type="term" value="C:plasma membrane"/>
    <property type="evidence" value="ECO:0007669"/>
    <property type="project" value="TreeGrafter"/>
</dbReference>
<keyword evidence="8" id="KW-1015">Disulfide bond</keyword>
<evidence type="ECO:0000256" key="1">
    <source>
        <dbReference type="ARBA" id="ARBA00004141"/>
    </source>
</evidence>
<dbReference type="InterPro" id="IPR000175">
    <property type="entry name" value="Na/ntran_symport"/>
</dbReference>
<keyword evidence="4" id="KW-0812">Transmembrane</keyword>
<evidence type="ECO:0000256" key="4">
    <source>
        <dbReference type="ARBA" id="ARBA00022692"/>
    </source>
</evidence>
<evidence type="ECO:0000256" key="6">
    <source>
        <dbReference type="ARBA" id="ARBA00023136"/>
    </source>
</evidence>
<protein>
    <submittedName>
        <fullName evidence="9">Uncharacterized protein</fullName>
    </submittedName>
</protein>
<dbReference type="PROSITE" id="PS00754">
    <property type="entry name" value="NA_NEUROTRAN_SYMP_2"/>
    <property type="match status" value="1"/>
</dbReference>
<evidence type="ECO:0000313" key="10">
    <source>
        <dbReference type="Proteomes" id="UP000749559"/>
    </source>
</evidence>
<name>A0A8J1TH55_OWEFU</name>
<sequence>IPYLLFVALCAIPVFYLEAALGQFGSLSPLAMWKISPLFKGIGYSMVAVGFVANIYYNVIVAWVVYFLFASFTWTLPWSTCDNSWNTPQCSSIQVNTTSNKTVDYLLKTFTAYTIKQANFSVNVANGSALVNTTQRRVSPSEEYWRYISIYVFFKNTFISINNTEIRST</sequence>
<evidence type="ECO:0000256" key="3">
    <source>
        <dbReference type="ARBA" id="ARBA00022448"/>
    </source>
</evidence>
<dbReference type="EMBL" id="CAIIXF020000002">
    <property type="protein sequence ID" value="CAH1777698.1"/>
    <property type="molecule type" value="Genomic_DNA"/>
</dbReference>
<reference evidence="9" key="1">
    <citation type="submission" date="2022-03" db="EMBL/GenBank/DDBJ databases">
        <authorList>
            <person name="Martin C."/>
        </authorList>
    </citation>
    <scope>NUCLEOTIDE SEQUENCE</scope>
</reference>
<evidence type="ECO:0000256" key="2">
    <source>
        <dbReference type="ARBA" id="ARBA00006459"/>
    </source>
</evidence>
<proteinExistence type="inferred from homology"/>
<dbReference type="PANTHER" id="PTHR11616:SF321">
    <property type="entry name" value="SODIUM-DEPENDENT NUTRIENT AMINO ACID TRANSPORTER 1-RELATED"/>
    <property type="match status" value="1"/>
</dbReference>
<organism evidence="9 10">
    <name type="scientific">Owenia fusiformis</name>
    <name type="common">Polychaete worm</name>
    <dbReference type="NCBI Taxonomy" id="6347"/>
    <lineage>
        <taxon>Eukaryota</taxon>
        <taxon>Metazoa</taxon>
        <taxon>Spiralia</taxon>
        <taxon>Lophotrochozoa</taxon>
        <taxon>Annelida</taxon>
        <taxon>Polychaeta</taxon>
        <taxon>Sedentaria</taxon>
        <taxon>Canalipalpata</taxon>
        <taxon>Sabellida</taxon>
        <taxon>Oweniida</taxon>
        <taxon>Oweniidae</taxon>
        <taxon>Owenia</taxon>
    </lineage>
</organism>
<dbReference type="PANTHER" id="PTHR11616">
    <property type="entry name" value="SODIUM/CHLORIDE DEPENDENT TRANSPORTER"/>
    <property type="match status" value="1"/>
</dbReference>
<keyword evidence="5" id="KW-1133">Transmembrane helix</keyword>
<dbReference type="SUPFAM" id="SSF161070">
    <property type="entry name" value="SNF-like"/>
    <property type="match status" value="1"/>
</dbReference>
<keyword evidence="3" id="KW-0813">Transport</keyword>
<comment type="caution">
    <text evidence="9">The sequence shown here is derived from an EMBL/GenBank/DDBJ whole genome shotgun (WGS) entry which is preliminary data.</text>
</comment>
<dbReference type="AlphaFoldDB" id="A0A8J1TH55"/>
<evidence type="ECO:0000256" key="5">
    <source>
        <dbReference type="ARBA" id="ARBA00022989"/>
    </source>
</evidence>
<dbReference type="PROSITE" id="PS50267">
    <property type="entry name" value="NA_NEUROTRAN_SYMP_3"/>
    <property type="match status" value="1"/>
</dbReference>
<feature type="disulfide bond" evidence="8">
    <location>
        <begin position="81"/>
        <end position="90"/>
    </location>
</feature>
<keyword evidence="7" id="KW-0325">Glycoprotein</keyword>
<keyword evidence="6" id="KW-0472">Membrane</keyword>
<dbReference type="GO" id="GO:0005283">
    <property type="term" value="F:amino acid:sodium symporter activity"/>
    <property type="evidence" value="ECO:0007669"/>
    <property type="project" value="TreeGrafter"/>
</dbReference>
<dbReference type="Pfam" id="PF00209">
    <property type="entry name" value="SNF"/>
    <property type="match status" value="1"/>
</dbReference>
<dbReference type="Proteomes" id="UP000749559">
    <property type="component" value="Unassembled WGS sequence"/>
</dbReference>
<comment type="similarity">
    <text evidence="2">Belongs to the sodium:neurotransmitter symporter (SNF) (TC 2.A.22) family.</text>
</comment>
<evidence type="ECO:0000256" key="7">
    <source>
        <dbReference type="ARBA" id="ARBA00023180"/>
    </source>
</evidence>
<dbReference type="OrthoDB" id="6581954at2759"/>
<comment type="subcellular location">
    <subcellularLocation>
        <location evidence="1">Membrane</location>
        <topology evidence="1">Multi-pass membrane protein</topology>
    </subcellularLocation>
</comment>
<keyword evidence="10" id="KW-1185">Reference proteome</keyword>
<dbReference type="InterPro" id="IPR037272">
    <property type="entry name" value="SNS_sf"/>
</dbReference>
<evidence type="ECO:0000313" key="9">
    <source>
        <dbReference type="EMBL" id="CAH1777698.1"/>
    </source>
</evidence>
<evidence type="ECO:0000256" key="8">
    <source>
        <dbReference type="PIRSR" id="PIRSR600175-2"/>
    </source>
</evidence>
<dbReference type="GO" id="GO:0089718">
    <property type="term" value="P:amino acid import across plasma membrane"/>
    <property type="evidence" value="ECO:0007669"/>
    <property type="project" value="TreeGrafter"/>
</dbReference>
<gene>
    <name evidence="9" type="ORF">OFUS_LOCUS4702</name>
</gene>
<accession>A0A8J1TH55</accession>
<feature type="non-terminal residue" evidence="9">
    <location>
        <position position="1"/>
    </location>
</feature>